<dbReference type="KEGG" id="fsr:KQR59_05945"/>
<feature type="transmembrane region" description="Helical" evidence="8">
    <location>
        <begin position="221"/>
        <end position="242"/>
    </location>
</feature>
<feature type="transmembrane region" description="Helical" evidence="8">
    <location>
        <begin position="289"/>
        <end position="308"/>
    </location>
</feature>
<gene>
    <name evidence="9" type="ORF">KQR59_05945</name>
</gene>
<feature type="transmembrane region" description="Helical" evidence="8">
    <location>
        <begin position="174"/>
        <end position="195"/>
    </location>
</feature>
<proteinExistence type="predicted"/>
<keyword evidence="10" id="KW-1185">Reference proteome</keyword>
<comment type="subcellular location">
    <subcellularLocation>
        <location evidence="1">Cell membrane</location>
        <topology evidence="1">Multi-pass membrane protein</topology>
    </subcellularLocation>
</comment>
<keyword evidence="4 8" id="KW-0812">Transmembrane</keyword>
<dbReference type="Proteomes" id="UP000683421">
    <property type="component" value="Chromosome"/>
</dbReference>
<keyword evidence="2" id="KW-0813">Transport</keyword>
<evidence type="ECO:0000256" key="6">
    <source>
        <dbReference type="ARBA" id="ARBA00022989"/>
    </source>
</evidence>
<evidence type="ECO:0000256" key="2">
    <source>
        <dbReference type="ARBA" id="ARBA00022448"/>
    </source>
</evidence>
<organism evidence="9 10">
    <name type="scientific">Francisella salimarina</name>
    <dbReference type="NCBI Taxonomy" id="2599927"/>
    <lineage>
        <taxon>Bacteria</taxon>
        <taxon>Pseudomonadati</taxon>
        <taxon>Pseudomonadota</taxon>
        <taxon>Gammaproteobacteria</taxon>
        <taxon>Thiotrichales</taxon>
        <taxon>Francisellaceae</taxon>
        <taxon>Francisella</taxon>
    </lineage>
</organism>
<dbReference type="RefSeq" id="WP_146422011.1">
    <property type="nucleotide sequence ID" value="NZ_CP076680.1"/>
</dbReference>
<keyword evidence="3" id="KW-1003">Cell membrane</keyword>
<dbReference type="InterPro" id="IPR036259">
    <property type="entry name" value="MFS_trans_sf"/>
</dbReference>
<feature type="transmembrane region" description="Helical" evidence="8">
    <location>
        <begin position="314"/>
        <end position="337"/>
    </location>
</feature>
<sequence length="415" mass="46124">MKEDFKVVLIAGTGAVLEVYDFLLYVLFSAQIVNTFFAGIDDSLIKSFITIAIFSLTYIVRPLGAVTLGILGDRYGRKKIFTFTIILMGISSLLMGIMPSYATFGVFASIAFVMFRILQGFALSGELPAAYVIVYETSTKNIGFKLSILFAFVLSGFLFATTVCLILEYLFDDYAWRIGFVLGGFLAIFGYYARLRLTETPLFRKIASRDKKSIITLFKQNYINIFIGFCFAMLFALGAIILLQYSNFYIAKLLNTSNTSLIMIPVQIIVLISVIVFGYISDKVGLSKMYIVGCLILLITIPVIFYLMSDTFSVFMGMIFLIICYSVGASTTLFFLCDIFPTEFRLSGVALSYSLNSAFVGGVCPIVAATIITKTGTIWLGPTIICMICLIFALFAIFLYKKLGISFYKKSSKII</sequence>
<evidence type="ECO:0000256" key="4">
    <source>
        <dbReference type="ARBA" id="ARBA00022692"/>
    </source>
</evidence>
<name>A0AAJ4NNA5_9GAMM</name>
<feature type="transmembrane region" description="Helical" evidence="8">
    <location>
        <begin position="80"/>
        <end position="98"/>
    </location>
</feature>
<feature type="transmembrane region" description="Helical" evidence="8">
    <location>
        <begin position="104"/>
        <end position="134"/>
    </location>
</feature>
<keyword evidence="7 8" id="KW-0472">Membrane</keyword>
<dbReference type="GO" id="GO:0005886">
    <property type="term" value="C:plasma membrane"/>
    <property type="evidence" value="ECO:0007669"/>
    <property type="project" value="UniProtKB-SubCell"/>
</dbReference>
<dbReference type="Gene3D" id="1.20.1250.20">
    <property type="entry name" value="MFS general substrate transporter like domains"/>
    <property type="match status" value="1"/>
</dbReference>
<feature type="transmembrane region" description="Helical" evidence="8">
    <location>
        <begin position="146"/>
        <end position="168"/>
    </location>
</feature>
<dbReference type="SUPFAM" id="SSF103473">
    <property type="entry name" value="MFS general substrate transporter"/>
    <property type="match status" value="1"/>
</dbReference>
<dbReference type="GO" id="GO:0015293">
    <property type="term" value="F:symporter activity"/>
    <property type="evidence" value="ECO:0007669"/>
    <property type="project" value="UniProtKB-KW"/>
</dbReference>
<evidence type="ECO:0000256" key="3">
    <source>
        <dbReference type="ARBA" id="ARBA00022475"/>
    </source>
</evidence>
<evidence type="ECO:0000313" key="9">
    <source>
        <dbReference type="EMBL" id="QWU98656.1"/>
    </source>
</evidence>
<evidence type="ECO:0000256" key="5">
    <source>
        <dbReference type="ARBA" id="ARBA00022847"/>
    </source>
</evidence>
<feature type="transmembrane region" description="Helical" evidence="8">
    <location>
        <begin position="48"/>
        <end position="71"/>
    </location>
</feature>
<dbReference type="InterPro" id="IPR011701">
    <property type="entry name" value="MFS"/>
</dbReference>
<dbReference type="Pfam" id="PF07690">
    <property type="entry name" value="MFS_1"/>
    <property type="match status" value="1"/>
</dbReference>
<feature type="transmembrane region" description="Helical" evidence="8">
    <location>
        <begin position="378"/>
        <end position="400"/>
    </location>
</feature>
<accession>A0AAJ4NNA5</accession>
<dbReference type="AlphaFoldDB" id="A0AAJ4NNA5"/>
<dbReference type="EMBL" id="CP076680">
    <property type="protein sequence ID" value="QWU98656.1"/>
    <property type="molecule type" value="Genomic_DNA"/>
</dbReference>
<feature type="transmembrane region" description="Helical" evidence="8">
    <location>
        <begin position="7"/>
        <end position="28"/>
    </location>
</feature>
<evidence type="ECO:0000256" key="1">
    <source>
        <dbReference type="ARBA" id="ARBA00004651"/>
    </source>
</evidence>
<keyword evidence="5" id="KW-0769">Symport</keyword>
<keyword evidence="6 8" id="KW-1133">Transmembrane helix</keyword>
<dbReference type="PANTHER" id="PTHR43528">
    <property type="entry name" value="ALPHA-KETOGLUTARATE PERMEASE"/>
    <property type="match status" value="1"/>
</dbReference>
<evidence type="ECO:0000256" key="8">
    <source>
        <dbReference type="SAM" id="Phobius"/>
    </source>
</evidence>
<dbReference type="InterPro" id="IPR051084">
    <property type="entry name" value="H+-coupled_symporters"/>
</dbReference>
<reference evidence="9 10" key="1">
    <citation type="submission" date="2021-06" db="EMBL/GenBank/DDBJ databases">
        <title>Ulceroglandular infection and bacteremia caused by Francisella salimarina in an immunocompromised patient, France.</title>
        <authorList>
            <person name="Hennebique A."/>
            <person name="Caspar Y."/>
            <person name="Maurin M."/>
            <person name="Boisset S."/>
            <person name="Pelloux I."/>
            <person name="Gallego-Hernanz M.P."/>
            <person name="Burucoa C."/>
            <person name="Cazenave-Roblot F."/>
            <person name="Plouzeau C."/>
            <person name="Rammaert B."/>
        </authorList>
    </citation>
    <scope>NUCLEOTIDE SEQUENCE [LARGE SCALE GENOMIC DNA]</scope>
    <source>
        <strain evidence="9 10">CHUGA-F75</strain>
    </source>
</reference>
<dbReference type="PANTHER" id="PTHR43528:SF1">
    <property type="entry name" value="ALPHA-KETOGLUTARATE PERMEASE"/>
    <property type="match status" value="1"/>
</dbReference>
<evidence type="ECO:0000313" key="10">
    <source>
        <dbReference type="Proteomes" id="UP000683421"/>
    </source>
</evidence>
<feature type="transmembrane region" description="Helical" evidence="8">
    <location>
        <begin position="262"/>
        <end position="280"/>
    </location>
</feature>
<evidence type="ECO:0000256" key="7">
    <source>
        <dbReference type="ARBA" id="ARBA00023136"/>
    </source>
</evidence>
<protein>
    <submittedName>
        <fullName evidence="9">MFS transporter</fullName>
    </submittedName>
</protein>
<feature type="transmembrane region" description="Helical" evidence="8">
    <location>
        <begin position="349"/>
        <end position="372"/>
    </location>
</feature>